<evidence type="ECO:0000256" key="1">
    <source>
        <dbReference type="SAM" id="MobiDB-lite"/>
    </source>
</evidence>
<accession>A0A410PXD9</accession>
<organism evidence="3 4">
    <name type="scientific">Aminipila luticellarii</name>
    <dbReference type="NCBI Taxonomy" id="2507160"/>
    <lineage>
        <taxon>Bacteria</taxon>
        <taxon>Bacillati</taxon>
        <taxon>Bacillota</taxon>
        <taxon>Clostridia</taxon>
        <taxon>Peptostreptococcales</taxon>
        <taxon>Anaerovoracaceae</taxon>
        <taxon>Aminipila</taxon>
    </lineage>
</organism>
<dbReference type="SUPFAM" id="SSF52266">
    <property type="entry name" value="SGNH hydrolase"/>
    <property type="match status" value="1"/>
</dbReference>
<feature type="compositionally biased region" description="Polar residues" evidence="1">
    <location>
        <begin position="44"/>
        <end position="55"/>
    </location>
</feature>
<dbReference type="Proteomes" id="UP000287601">
    <property type="component" value="Chromosome"/>
</dbReference>
<proteinExistence type="predicted"/>
<dbReference type="InterPro" id="IPR036514">
    <property type="entry name" value="SGNH_hydro_sf"/>
</dbReference>
<dbReference type="Pfam" id="PF13472">
    <property type="entry name" value="Lipase_GDSL_2"/>
    <property type="match status" value="1"/>
</dbReference>
<evidence type="ECO:0000313" key="3">
    <source>
        <dbReference type="EMBL" id="QAT43530.1"/>
    </source>
</evidence>
<dbReference type="InterPro" id="IPR013830">
    <property type="entry name" value="SGNH_hydro"/>
</dbReference>
<dbReference type="Gene3D" id="3.40.50.1110">
    <property type="entry name" value="SGNH hydrolase"/>
    <property type="match status" value="1"/>
</dbReference>
<dbReference type="OrthoDB" id="1650541at2"/>
<feature type="region of interest" description="Disordered" evidence="1">
    <location>
        <begin position="39"/>
        <end position="105"/>
    </location>
</feature>
<dbReference type="AlphaFoldDB" id="A0A410PXD9"/>
<evidence type="ECO:0000313" key="4">
    <source>
        <dbReference type="Proteomes" id="UP000287601"/>
    </source>
</evidence>
<sequence length="301" mass="33264">MMRISNKKRFKTSIIISAILLIVLVCCMLGISAAAKEHLKRQNPPMNESPVNSGLNIEEPKEDAEPASDQGKETPKAGQEGEGDKTNEKPAATETKESSKPVVKPEELPQDQLYAVYNDTLIIGDSRVEGFKLYSGVRNASYFCMKAMTIDKIEEGKTVSVNGKSLSVYDMLDAAAYDKIIVGVGLNELGWNHIETFLEDYGQLIDRIKEKQPNATIYLQAVLPVSKSKNDSDKIHNNAQVYWYNENIIKLASDKGVQFVNPAAALVDADGYLVAEATTDGVHLNAQYCKIWAEYLAELIK</sequence>
<dbReference type="EMBL" id="CP035281">
    <property type="protein sequence ID" value="QAT43530.1"/>
    <property type="molecule type" value="Genomic_DNA"/>
</dbReference>
<protein>
    <recommendedName>
        <fullName evidence="2">SGNH hydrolase-type esterase domain-containing protein</fullName>
    </recommendedName>
</protein>
<keyword evidence="4" id="KW-1185">Reference proteome</keyword>
<feature type="compositionally biased region" description="Basic and acidic residues" evidence="1">
    <location>
        <begin position="94"/>
        <end position="105"/>
    </location>
</feature>
<gene>
    <name evidence="3" type="ORF">EQM06_10040</name>
</gene>
<name>A0A410PXD9_9FIRM</name>
<feature type="domain" description="SGNH hydrolase-type esterase" evidence="2">
    <location>
        <begin position="123"/>
        <end position="287"/>
    </location>
</feature>
<reference evidence="3 4" key="1">
    <citation type="submission" date="2019-01" db="EMBL/GenBank/DDBJ databases">
        <title>Draft genomes of a novel of Aminipila strains.</title>
        <authorList>
            <person name="Ma S."/>
        </authorList>
    </citation>
    <scope>NUCLEOTIDE SEQUENCE [LARGE SCALE GENOMIC DNA]</scope>
    <source>
        <strain evidence="4">JN-39</strain>
    </source>
</reference>
<evidence type="ECO:0000259" key="2">
    <source>
        <dbReference type="Pfam" id="PF13472"/>
    </source>
</evidence>
<dbReference type="KEGG" id="amij:EQM06_10040"/>